<evidence type="ECO:0000313" key="9">
    <source>
        <dbReference type="EMBL" id="RDW61028.1"/>
    </source>
</evidence>
<comment type="subunit">
    <text evidence="4 7">Homotetramer.</text>
</comment>
<gene>
    <name evidence="9" type="ORF">BP6252_12411</name>
</gene>
<dbReference type="GO" id="GO:0006144">
    <property type="term" value="P:purine nucleobase metabolic process"/>
    <property type="evidence" value="ECO:0007669"/>
    <property type="project" value="UniProtKB-KW"/>
</dbReference>
<keyword evidence="6 7" id="KW-0378">Hydrolase</keyword>
<sequence length="130" mass="14370">MAARERDPITCHVLDTMTGRPAAHMIVTLTCQSQQASAGAFCAVTNSDGRVANWEPEQQGEGAAPSVEQILKMTGDRPSVWKLKFGTGAYYGEGKTFWPEVELTFYVKQGEHYHVPLLLGPWSYTTYRGS</sequence>
<dbReference type="Pfam" id="PF00576">
    <property type="entry name" value="Transthyretin"/>
    <property type="match status" value="1"/>
</dbReference>
<keyword evidence="10" id="KW-1185">Reference proteome</keyword>
<evidence type="ECO:0000256" key="3">
    <source>
        <dbReference type="ARBA" id="ARBA00009850"/>
    </source>
</evidence>
<comment type="catalytic activity">
    <reaction evidence="1 7">
        <text>5-hydroxyisourate + H2O = 5-hydroxy-2-oxo-4-ureido-2,5-dihydro-1H-imidazole-5-carboxylate + H(+)</text>
        <dbReference type="Rhea" id="RHEA:23736"/>
        <dbReference type="ChEBI" id="CHEBI:15377"/>
        <dbReference type="ChEBI" id="CHEBI:15378"/>
        <dbReference type="ChEBI" id="CHEBI:18072"/>
        <dbReference type="ChEBI" id="CHEBI:58639"/>
        <dbReference type="EC" id="3.5.2.17"/>
    </reaction>
</comment>
<comment type="function">
    <text evidence="2">Catalyzes the hydrolysis of 5-hydroxyisourate (HIU) to 2-oxo-4-hydroxy-4-carboxy-5-ureidoimidazoline (OHCU).</text>
</comment>
<proteinExistence type="inferred from homology"/>
<keyword evidence="5 7" id="KW-0659">Purine metabolism</keyword>
<organism evidence="9 10">
    <name type="scientific">Coleophoma cylindrospora</name>
    <dbReference type="NCBI Taxonomy" id="1849047"/>
    <lineage>
        <taxon>Eukaryota</taxon>
        <taxon>Fungi</taxon>
        <taxon>Dikarya</taxon>
        <taxon>Ascomycota</taxon>
        <taxon>Pezizomycotina</taxon>
        <taxon>Leotiomycetes</taxon>
        <taxon>Helotiales</taxon>
        <taxon>Dermateaceae</taxon>
        <taxon>Coleophoma</taxon>
    </lineage>
</organism>
<dbReference type="NCBIfam" id="TIGR02962">
    <property type="entry name" value="hdxy_isourate"/>
    <property type="match status" value="1"/>
</dbReference>
<dbReference type="InterPro" id="IPR023416">
    <property type="entry name" value="Transthyretin/HIU_hydrolase_d"/>
</dbReference>
<dbReference type="PANTHER" id="PTHR10395">
    <property type="entry name" value="URICASE AND TRANSTHYRETIN-RELATED"/>
    <property type="match status" value="1"/>
</dbReference>
<evidence type="ECO:0000313" key="10">
    <source>
        <dbReference type="Proteomes" id="UP000256645"/>
    </source>
</evidence>
<accession>A0A3D8QH60</accession>
<dbReference type="SUPFAM" id="SSF49472">
    <property type="entry name" value="Transthyretin (synonym: prealbumin)"/>
    <property type="match status" value="1"/>
</dbReference>
<dbReference type="OrthoDB" id="10265230at2759"/>
<dbReference type="Gene3D" id="2.60.40.180">
    <property type="entry name" value="Transthyretin/hydroxyisourate hydrolase domain"/>
    <property type="match status" value="1"/>
</dbReference>
<evidence type="ECO:0000256" key="5">
    <source>
        <dbReference type="ARBA" id="ARBA00022631"/>
    </source>
</evidence>
<dbReference type="STRING" id="1849047.A0A3D8QH60"/>
<dbReference type="AlphaFoldDB" id="A0A3D8QH60"/>
<evidence type="ECO:0000256" key="1">
    <source>
        <dbReference type="ARBA" id="ARBA00001043"/>
    </source>
</evidence>
<reference evidence="9 10" key="1">
    <citation type="journal article" date="2018" name="IMA Fungus">
        <title>IMA Genome-F 9: Draft genome sequence of Annulohypoxylon stygium, Aspergillus mulundensis, Berkeleyomyces basicola (syn. Thielaviopsis basicola), Ceratocystis smalleyi, two Cercospora beticola strains, Coleophoma cylindrospora, Fusarium fracticaudum, Phialophora cf. hyalina, and Morchella septimelata.</title>
        <authorList>
            <person name="Wingfield B.D."/>
            <person name="Bills G.F."/>
            <person name="Dong Y."/>
            <person name="Huang W."/>
            <person name="Nel W.J."/>
            <person name="Swalarsk-Parry B.S."/>
            <person name="Vaghefi N."/>
            <person name="Wilken P.M."/>
            <person name="An Z."/>
            <person name="de Beer Z.W."/>
            <person name="De Vos L."/>
            <person name="Chen L."/>
            <person name="Duong T.A."/>
            <person name="Gao Y."/>
            <person name="Hammerbacher A."/>
            <person name="Kikkert J.R."/>
            <person name="Li Y."/>
            <person name="Li H."/>
            <person name="Li K."/>
            <person name="Li Q."/>
            <person name="Liu X."/>
            <person name="Ma X."/>
            <person name="Naidoo K."/>
            <person name="Pethybridge S.J."/>
            <person name="Sun J."/>
            <person name="Steenkamp E.T."/>
            <person name="van der Nest M.A."/>
            <person name="van Wyk S."/>
            <person name="Wingfield M.J."/>
            <person name="Xiong C."/>
            <person name="Yue Q."/>
            <person name="Zhang X."/>
        </authorList>
    </citation>
    <scope>NUCLEOTIDE SEQUENCE [LARGE SCALE GENOMIC DNA]</scope>
    <source>
        <strain evidence="9 10">BP6252</strain>
    </source>
</reference>
<evidence type="ECO:0000259" key="8">
    <source>
        <dbReference type="Pfam" id="PF00576"/>
    </source>
</evidence>
<evidence type="ECO:0000256" key="4">
    <source>
        <dbReference type="ARBA" id="ARBA00011881"/>
    </source>
</evidence>
<comment type="similarity">
    <text evidence="3 7">Belongs to the transthyretin family. 5-hydroxyisourate hydrolase subfamily.</text>
</comment>
<evidence type="ECO:0000256" key="2">
    <source>
        <dbReference type="ARBA" id="ARBA00002704"/>
    </source>
</evidence>
<comment type="caution">
    <text evidence="9">The sequence shown here is derived from an EMBL/GenBank/DDBJ whole genome shotgun (WGS) entry which is preliminary data.</text>
</comment>
<dbReference type="InterPro" id="IPR036817">
    <property type="entry name" value="Transthyretin/HIU_hydrolase_sf"/>
</dbReference>
<dbReference type="CDD" id="cd05822">
    <property type="entry name" value="TLP_HIUase"/>
    <property type="match status" value="1"/>
</dbReference>
<dbReference type="PROSITE" id="PS00768">
    <property type="entry name" value="TRANSTHYRETIN_1"/>
    <property type="match status" value="1"/>
</dbReference>
<dbReference type="PANTHER" id="PTHR10395:SF7">
    <property type="entry name" value="5-HYDROXYISOURATE HYDROLASE"/>
    <property type="match status" value="1"/>
</dbReference>
<evidence type="ECO:0000256" key="7">
    <source>
        <dbReference type="RuleBase" id="RU361270"/>
    </source>
</evidence>
<dbReference type="GO" id="GO:0033971">
    <property type="term" value="F:hydroxyisourate hydrolase activity"/>
    <property type="evidence" value="ECO:0007669"/>
    <property type="project" value="UniProtKB-EC"/>
</dbReference>
<evidence type="ECO:0000256" key="6">
    <source>
        <dbReference type="ARBA" id="ARBA00022801"/>
    </source>
</evidence>
<dbReference type="EC" id="3.5.2.17" evidence="7"/>
<dbReference type="InterPro" id="IPR023418">
    <property type="entry name" value="Thyroxine_BS"/>
</dbReference>
<dbReference type="EMBL" id="PDLM01000015">
    <property type="protein sequence ID" value="RDW61028.1"/>
    <property type="molecule type" value="Genomic_DNA"/>
</dbReference>
<feature type="domain" description="Transthyretin/hydroxyisourate hydrolase" evidence="8">
    <location>
        <begin position="9"/>
        <end position="129"/>
    </location>
</feature>
<protein>
    <recommendedName>
        <fullName evidence="7">5-hydroxyisourate hydrolase</fullName>
        <shortName evidence="7">HIU hydrolase</shortName>
        <shortName evidence="7">HIUHase</shortName>
        <ecNumber evidence="7">3.5.2.17</ecNumber>
    </recommendedName>
</protein>
<name>A0A3D8QH60_9HELO</name>
<dbReference type="Proteomes" id="UP000256645">
    <property type="component" value="Unassembled WGS sequence"/>
</dbReference>
<dbReference type="InterPro" id="IPR014306">
    <property type="entry name" value="Hydroxyisourate_hydrolase"/>
</dbReference>